<dbReference type="GO" id="GO:0006465">
    <property type="term" value="P:signal peptide processing"/>
    <property type="evidence" value="ECO:0007669"/>
    <property type="project" value="UniProtKB-UniRule"/>
</dbReference>
<dbReference type="InterPro" id="IPR021884">
    <property type="entry name" value="Ice-bd_prot"/>
</dbReference>
<organism evidence="10 11">
    <name type="scientific">Microbacterium hydrocarbonoxydans</name>
    <dbReference type="NCBI Taxonomy" id="273678"/>
    <lineage>
        <taxon>Bacteria</taxon>
        <taxon>Bacillati</taxon>
        <taxon>Actinomycetota</taxon>
        <taxon>Actinomycetes</taxon>
        <taxon>Micrococcales</taxon>
        <taxon>Microbacteriaceae</taxon>
        <taxon>Microbacterium</taxon>
    </lineage>
</organism>
<dbReference type="OrthoDB" id="2082707at2"/>
<evidence type="ECO:0000256" key="7">
    <source>
        <dbReference type="NCBIfam" id="TIGR02228"/>
    </source>
</evidence>
<dbReference type="STRING" id="273678.RS84_01734"/>
<evidence type="ECO:0000256" key="2">
    <source>
        <dbReference type="ARBA" id="ARBA00005445"/>
    </source>
</evidence>
<comment type="similarity">
    <text evidence="2">Belongs to the ice-binding protein family.</text>
</comment>
<evidence type="ECO:0000256" key="3">
    <source>
        <dbReference type="ARBA" id="ARBA00022692"/>
    </source>
</evidence>
<dbReference type="GO" id="GO:0009003">
    <property type="term" value="F:signal peptidase activity"/>
    <property type="evidence" value="ECO:0007669"/>
    <property type="project" value="UniProtKB-EC"/>
</dbReference>
<keyword evidence="4" id="KW-0732">Signal</keyword>
<dbReference type="SUPFAM" id="SSF51306">
    <property type="entry name" value="LexA/Signal peptidase"/>
    <property type="match status" value="1"/>
</dbReference>
<dbReference type="InterPro" id="IPR019533">
    <property type="entry name" value="Peptidase_S26"/>
</dbReference>
<dbReference type="InterPro" id="IPR001733">
    <property type="entry name" value="Peptidase_S26B"/>
</dbReference>
<reference evidence="10 11" key="1">
    <citation type="submission" date="2015-02" db="EMBL/GenBank/DDBJ databases">
        <title>Draft genome sequences of ten Microbacterium spp. with emphasis on heavy metal contaminated environments.</title>
        <authorList>
            <person name="Corretto E."/>
        </authorList>
    </citation>
    <scope>NUCLEOTIDE SEQUENCE [LARGE SCALE GENOMIC DNA]</scope>
    <source>
        <strain evidence="10 11">SA35</strain>
    </source>
</reference>
<proteinExistence type="inferred from homology"/>
<gene>
    <name evidence="10" type="ORF">RS84_01734</name>
</gene>
<dbReference type="GO" id="GO:0016020">
    <property type="term" value="C:membrane"/>
    <property type="evidence" value="ECO:0007669"/>
    <property type="project" value="UniProtKB-SubCell"/>
</dbReference>
<feature type="transmembrane region" description="Helical" evidence="9">
    <location>
        <begin position="43"/>
        <end position="63"/>
    </location>
</feature>
<dbReference type="GO" id="GO:0004252">
    <property type="term" value="F:serine-type endopeptidase activity"/>
    <property type="evidence" value="ECO:0007669"/>
    <property type="project" value="UniProtKB-UniRule"/>
</dbReference>
<feature type="region of interest" description="Disordered" evidence="8">
    <location>
        <begin position="1"/>
        <end position="25"/>
    </location>
</feature>
<evidence type="ECO:0000256" key="9">
    <source>
        <dbReference type="SAM" id="Phobius"/>
    </source>
</evidence>
<comment type="subcellular location">
    <subcellularLocation>
        <location evidence="1">Membrane</location>
    </subcellularLocation>
</comment>
<evidence type="ECO:0000313" key="11">
    <source>
        <dbReference type="Proteomes" id="UP000033900"/>
    </source>
</evidence>
<feature type="transmembrane region" description="Helical" evidence="9">
    <location>
        <begin position="198"/>
        <end position="217"/>
    </location>
</feature>
<dbReference type="Pfam" id="PF11999">
    <property type="entry name" value="Ice_binding"/>
    <property type="match status" value="1"/>
</dbReference>
<protein>
    <recommendedName>
        <fullName evidence="7">Signal peptidase I</fullName>
        <ecNumber evidence="7">3.4.21.89</ecNumber>
    </recommendedName>
</protein>
<evidence type="ECO:0000256" key="8">
    <source>
        <dbReference type="SAM" id="MobiDB-lite"/>
    </source>
</evidence>
<keyword evidence="6 9" id="KW-0472">Membrane</keyword>
<evidence type="ECO:0000313" key="10">
    <source>
        <dbReference type="EMBL" id="KJL48105.1"/>
    </source>
</evidence>
<dbReference type="Proteomes" id="UP000033900">
    <property type="component" value="Unassembled WGS sequence"/>
</dbReference>
<dbReference type="NCBIfam" id="TIGR02228">
    <property type="entry name" value="sigpep_I_arch"/>
    <property type="match status" value="1"/>
</dbReference>
<evidence type="ECO:0000256" key="1">
    <source>
        <dbReference type="ARBA" id="ARBA00004370"/>
    </source>
</evidence>
<evidence type="ECO:0000256" key="5">
    <source>
        <dbReference type="ARBA" id="ARBA00022989"/>
    </source>
</evidence>
<evidence type="ECO:0000256" key="6">
    <source>
        <dbReference type="ARBA" id="ARBA00023136"/>
    </source>
</evidence>
<dbReference type="PRINTS" id="PR00728">
    <property type="entry name" value="SIGNALPTASE"/>
</dbReference>
<sequence length="435" mass="45106">MTAPIPLRRTRRTAEESSASSRASGAFGRDGWVRFVLLLLSRAYLTVMATLAIIALLPVLCGWRPMVILSGSMEPTISVGDVVLLSDLPPGETYGEGLVVAFDAVDADGAPIIKMHRIAETVDGGFVTQGDANSDPDSGIRTEDDLHGAGRLLVPFIGLPAYWIGRDPLALVAWILGTLVTMVLAFPTPSRPRRAEHVAVAALTVAAITAGLASPSAQAYAAFSVRTTTSATWSAAALPAIAIGRADPFSLLAATSVTDGVLSFTDVDGSVGTTPGTTISNFSILDRYASLERNTSAARNAMADARTLATALEARKATPRTGTLTGRVTPGTYSWTTLSASGNIAVDAGGDPSARFVFIANSLTVANGTHVELAGGATSANIFWRIRGNATLNTSTLRGTLLADGAISASTTTVVGRLVSFNSSITAGRYLISRP</sequence>
<keyword evidence="11" id="KW-1185">Reference proteome</keyword>
<comment type="caution">
    <text evidence="10">The sequence shown here is derived from an EMBL/GenBank/DDBJ whole genome shotgun (WGS) entry which is preliminary data.</text>
</comment>
<dbReference type="EC" id="3.4.21.89" evidence="7"/>
<keyword evidence="3 9" id="KW-0812">Transmembrane</keyword>
<evidence type="ECO:0000256" key="4">
    <source>
        <dbReference type="ARBA" id="ARBA00022729"/>
    </source>
</evidence>
<name>A0A0M2HT58_9MICO</name>
<dbReference type="AlphaFoldDB" id="A0A0M2HT58"/>
<dbReference type="EMBL" id="JYJB01000008">
    <property type="protein sequence ID" value="KJL48105.1"/>
    <property type="molecule type" value="Genomic_DNA"/>
</dbReference>
<dbReference type="InterPro" id="IPR036286">
    <property type="entry name" value="LexA/Signal_pep-like_sf"/>
</dbReference>
<dbReference type="PATRIC" id="fig|273678.4.peg.1737"/>
<dbReference type="CDD" id="cd06530">
    <property type="entry name" value="S26_SPase_I"/>
    <property type="match status" value="1"/>
</dbReference>
<dbReference type="RefSeq" id="WP_082062101.1">
    <property type="nucleotide sequence ID" value="NZ_JYJB01000008.1"/>
</dbReference>
<feature type="transmembrane region" description="Helical" evidence="9">
    <location>
        <begin position="169"/>
        <end position="186"/>
    </location>
</feature>
<accession>A0A0M2HT58</accession>
<keyword evidence="5 9" id="KW-1133">Transmembrane helix</keyword>